<dbReference type="InterPro" id="IPR013783">
    <property type="entry name" value="Ig-like_fold"/>
</dbReference>
<feature type="compositionally biased region" description="Low complexity" evidence="6">
    <location>
        <begin position="199"/>
        <end position="214"/>
    </location>
</feature>
<dbReference type="Pfam" id="PF07686">
    <property type="entry name" value="V-set"/>
    <property type="match status" value="1"/>
</dbReference>
<feature type="region of interest" description="Disordered" evidence="6">
    <location>
        <begin position="361"/>
        <end position="399"/>
    </location>
</feature>
<dbReference type="InterPro" id="IPR013106">
    <property type="entry name" value="Ig_V-set"/>
</dbReference>
<dbReference type="GeneTree" id="ENSGT00940000162429"/>
<evidence type="ECO:0000256" key="8">
    <source>
        <dbReference type="SAM" id="SignalP"/>
    </source>
</evidence>
<dbReference type="Ensembl" id="ENSMMUT00000056646.2">
    <property type="protein sequence ID" value="ENSMMUP00000047327.2"/>
    <property type="gene ID" value="ENSMMUG00000013263.4"/>
</dbReference>
<evidence type="ECO:0000259" key="9">
    <source>
        <dbReference type="PROSITE" id="PS50835"/>
    </source>
</evidence>
<dbReference type="STRING" id="9544.ENSMMUP00000047327"/>
<keyword evidence="11" id="KW-1185">Reference proteome</keyword>
<dbReference type="FunCoup" id="A0A1D5QH07">
    <property type="interactions" value="526"/>
</dbReference>
<reference evidence="11" key="1">
    <citation type="journal article" date="2007" name="Science">
        <title>Evolutionary and biomedical insights from the rhesus macaque genome.</title>
        <authorList>
            <person name="Gibbs R.A."/>
            <person name="Rogers J."/>
            <person name="Katze M.G."/>
            <person name="Bumgarner R."/>
            <person name="Weinstock G.M."/>
            <person name="Mardis E.R."/>
            <person name="Remington K.A."/>
            <person name="Strausberg R.L."/>
            <person name="Venter J.C."/>
            <person name="Wilson R.K."/>
            <person name="Batzer M.A."/>
            <person name="Bustamante C.D."/>
            <person name="Eichler E.E."/>
            <person name="Hahn M.W."/>
            <person name="Hardison R.C."/>
            <person name="Makova K.D."/>
            <person name="Miller W."/>
            <person name="Milosavljevic A."/>
            <person name="Palermo R.E."/>
            <person name="Siepel A."/>
            <person name="Sikela J.M."/>
            <person name="Attaway T."/>
            <person name="Bell S."/>
            <person name="Bernard K.E."/>
            <person name="Buhay C.J."/>
            <person name="Chandrabose M.N."/>
            <person name="Dao M."/>
            <person name="Davis C."/>
            <person name="Delehaunty K.D."/>
            <person name="Ding Y."/>
            <person name="Dinh H.H."/>
            <person name="Dugan-Rocha S."/>
            <person name="Fulton L.A."/>
            <person name="Gabisi R.A."/>
            <person name="Garner T.T."/>
            <person name="Godfrey J."/>
            <person name="Hawes A.C."/>
            <person name="Hernandez J."/>
            <person name="Hines S."/>
            <person name="Holder M."/>
            <person name="Hume J."/>
            <person name="Jhangiani S.N."/>
            <person name="Joshi V."/>
            <person name="Khan Z.M."/>
            <person name="Kirkness E.F."/>
            <person name="Cree A."/>
            <person name="Fowler R.G."/>
            <person name="Lee S."/>
            <person name="Lewis L.R."/>
            <person name="Li Z."/>
            <person name="Liu Y.-S."/>
            <person name="Moore S.M."/>
            <person name="Muzny D."/>
            <person name="Nazareth L.V."/>
            <person name="Ngo D.N."/>
            <person name="Okwuonu G.O."/>
            <person name="Pai G."/>
            <person name="Parker D."/>
            <person name="Paul H.A."/>
            <person name="Pfannkoch C."/>
            <person name="Pohl C.S."/>
            <person name="Rogers Y.-H.C."/>
            <person name="Ruiz S.J."/>
            <person name="Sabo A."/>
            <person name="Santibanez J."/>
            <person name="Schneider B.W."/>
            <person name="Smith S.M."/>
            <person name="Sodergren E."/>
            <person name="Svatek A.F."/>
            <person name="Utterback T.R."/>
            <person name="Vattathil S."/>
            <person name="Warren W."/>
            <person name="White C.S."/>
            <person name="Chinwalla A.T."/>
            <person name="Feng Y."/>
            <person name="Halpern A.L."/>
            <person name="Hillier L.W."/>
            <person name="Huang X."/>
            <person name="Minx P."/>
            <person name="Nelson J.O."/>
            <person name="Pepin K.H."/>
            <person name="Qin X."/>
            <person name="Sutton G.G."/>
            <person name="Venter E."/>
            <person name="Walenz B.P."/>
            <person name="Wallis J.W."/>
            <person name="Worley K.C."/>
            <person name="Yang S.-P."/>
            <person name="Jones S.M."/>
            <person name="Marra M.A."/>
            <person name="Rocchi M."/>
            <person name="Schein J.E."/>
            <person name="Baertsch R."/>
            <person name="Clarke L."/>
            <person name="Csuros M."/>
            <person name="Glasscock J."/>
            <person name="Harris R.A."/>
            <person name="Havlak P."/>
            <person name="Jackson A.R."/>
            <person name="Jiang H."/>
            <person name="Liu Y."/>
            <person name="Messina D.N."/>
            <person name="Shen Y."/>
            <person name="Song H.X.-Z."/>
            <person name="Wylie T."/>
            <person name="Zhang L."/>
            <person name="Birney E."/>
            <person name="Han K."/>
            <person name="Konkel M.K."/>
            <person name="Lee J."/>
            <person name="Smit A.F.A."/>
            <person name="Ullmer B."/>
            <person name="Wang H."/>
            <person name="Xing J."/>
            <person name="Burhans R."/>
            <person name="Cheng Z."/>
            <person name="Karro J.E."/>
            <person name="Ma J."/>
            <person name="Raney B."/>
            <person name="She X."/>
            <person name="Cox M.J."/>
            <person name="Demuth J.P."/>
            <person name="Dumas L.J."/>
            <person name="Han S.-G."/>
            <person name="Hopkins J."/>
            <person name="Karimpour-Fard A."/>
            <person name="Kim Y.H."/>
            <person name="Pollack J.R."/>
            <person name="Vinar T."/>
            <person name="Addo-Quaye C."/>
            <person name="Degenhardt J."/>
            <person name="Denby A."/>
            <person name="Hubisz M.J."/>
            <person name="Indap A."/>
            <person name="Kosiol C."/>
            <person name="Lahn B.T."/>
            <person name="Lawson H.A."/>
            <person name="Marklein A."/>
            <person name="Nielsen R."/>
            <person name="Vallender E.J."/>
            <person name="Clark A.G."/>
            <person name="Ferguson B."/>
            <person name="Hernandez R.D."/>
            <person name="Hirani K."/>
            <person name="Kehrer-Sawatzki H."/>
            <person name="Kolb J."/>
            <person name="Patil S."/>
            <person name="Pu L.-L."/>
            <person name="Ren Y."/>
            <person name="Smith D.G."/>
            <person name="Wheeler D.A."/>
            <person name="Schenck I."/>
            <person name="Ball E.V."/>
            <person name="Chen R."/>
            <person name="Cooper D.N."/>
            <person name="Giardine B."/>
            <person name="Hsu F."/>
            <person name="Kent W.J."/>
            <person name="Lesk A."/>
            <person name="Nelson D.L."/>
            <person name="O'brien W.E."/>
            <person name="Pruefer K."/>
            <person name="Stenson P.D."/>
            <person name="Wallace J.C."/>
            <person name="Ke H."/>
            <person name="Liu X.-M."/>
            <person name="Wang P."/>
            <person name="Xiang A.P."/>
            <person name="Yang F."/>
            <person name="Barber G.P."/>
            <person name="Haussler D."/>
            <person name="Karolchik D."/>
            <person name="Kern A.D."/>
            <person name="Kuhn R.M."/>
            <person name="Smith K.E."/>
            <person name="Zwieg A.S."/>
        </authorList>
    </citation>
    <scope>NUCLEOTIDE SEQUENCE [LARGE SCALE GENOMIC DNA]</scope>
    <source>
        <strain evidence="11">17573</strain>
    </source>
</reference>
<feature type="compositionally biased region" description="Polar residues" evidence="6">
    <location>
        <begin position="220"/>
        <end position="239"/>
    </location>
</feature>
<dbReference type="Bgee" id="ENSMMUG00000013263">
    <property type="expression patterns" value="Expressed in adipose tissue and 18 other cell types or tissues"/>
</dbReference>
<dbReference type="SMR" id="A0A1D5QH07"/>
<dbReference type="CDD" id="cd05716">
    <property type="entry name" value="IgV_pIgR_like"/>
    <property type="match status" value="1"/>
</dbReference>
<evidence type="ECO:0000256" key="7">
    <source>
        <dbReference type="SAM" id="Phobius"/>
    </source>
</evidence>
<dbReference type="SUPFAM" id="SSF48726">
    <property type="entry name" value="Immunoglobulin"/>
    <property type="match status" value="1"/>
</dbReference>
<feature type="compositionally biased region" description="Low complexity" evidence="6">
    <location>
        <begin position="148"/>
        <end position="158"/>
    </location>
</feature>
<reference evidence="10" key="2">
    <citation type="submission" date="2019-01" db="EMBL/GenBank/DDBJ databases">
        <authorList>
            <person name="Graves T."/>
            <person name="Eichler E.E."/>
            <person name="Wilson R.K."/>
        </authorList>
    </citation>
    <scope>NUCLEOTIDE SEQUENCE [LARGE SCALE GENOMIC DNA]</scope>
    <source>
        <strain evidence="10">17573</strain>
    </source>
</reference>
<proteinExistence type="predicted"/>
<evidence type="ECO:0000313" key="10">
    <source>
        <dbReference type="Ensembl" id="ENSMMUP00000047327.2"/>
    </source>
</evidence>
<dbReference type="PROSITE" id="PS50835">
    <property type="entry name" value="IG_LIKE"/>
    <property type="match status" value="1"/>
</dbReference>
<keyword evidence="5" id="KW-1015">Disulfide bond</keyword>
<organism evidence="10 11">
    <name type="scientific">Macaca mulatta</name>
    <name type="common">Rhesus macaque</name>
    <dbReference type="NCBI Taxonomy" id="9544"/>
    <lineage>
        <taxon>Eukaryota</taxon>
        <taxon>Metazoa</taxon>
        <taxon>Chordata</taxon>
        <taxon>Craniata</taxon>
        <taxon>Vertebrata</taxon>
        <taxon>Euteleostomi</taxon>
        <taxon>Mammalia</taxon>
        <taxon>Eutheria</taxon>
        <taxon>Euarchontoglires</taxon>
        <taxon>Primates</taxon>
        <taxon>Haplorrhini</taxon>
        <taxon>Catarrhini</taxon>
        <taxon>Cercopithecidae</taxon>
        <taxon>Cercopithecinae</taxon>
        <taxon>Macaca</taxon>
    </lineage>
</organism>
<dbReference type="InterPro" id="IPR003599">
    <property type="entry name" value="Ig_sub"/>
</dbReference>
<dbReference type="InParanoid" id="A0A1D5QH07"/>
<dbReference type="InterPro" id="IPR007110">
    <property type="entry name" value="Ig-like_dom"/>
</dbReference>
<evidence type="ECO:0000313" key="11">
    <source>
        <dbReference type="Proteomes" id="UP000006718"/>
    </source>
</evidence>
<dbReference type="ExpressionAtlas" id="A0A1D5QH07">
    <property type="expression patterns" value="baseline"/>
</dbReference>
<dbReference type="GO" id="GO:0007165">
    <property type="term" value="P:signal transduction"/>
    <property type="evidence" value="ECO:0000318"/>
    <property type="project" value="GO_Central"/>
</dbReference>
<dbReference type="SMART" id="SM00409">
    <property type="entry name" value="IG"/>
    <property type="match status" value="1"/>
</dbReference>
<comment type="subcellular location">
    <subcellularLocation>
        <location evidence="1">Membrane</location>
    </subcellularLocation>
</comment>
<dbReference type="FunFam" id="2.60.40.10:FF:000370">
    <property type="entry name" value="CMRF35-like molecule 1"/>
    <property type="match status" value="1"/>
</dbReference>
<feature type="signal peptide" evidence="8">
    <location>
        <begin position="1"/>
        <end position="18"/>
    </location>
</feature>
<dbReference type="Gene3D" id="2.60.40.10">
    <property type="entry name" value="Immunoglobulins"/>
    <property type="match status" value="1"/>
</dbReference>
<reference evidence="10" key="3">
    <citation type="submission" date="2025-08" db="UniProtKB">
        <authorList>
            <consortium name="Ensembl"/>
        </authorList>
    </citation>
    <scope>IDENTIFICATION</scope>
    <source>
        <strain evidence="10">17573</strain>
    </source>
</reference>
<dbReference type="PANTHER" id="PTHR11860:SF62">
    <property type="entry name" value="CMRF35-LIKE MOLECULE 9"/>
    <property type="match status" value="1"/>
</dbReference>
<evidence type="ECO:0000256" key="3">
    <source>
        <dbReference type="ARBA" id="ARBA00022729"/>
    </source>
</evidence>
<evidence type="ECO:0000256" key="2">
    <source>
        <dbReference type="ARBA" id="ARBA00022692"/>
    </source>
</evidence>
<dbReference type="GO" id="GO:0004888">
    <property type="term" value="F:transmembrane signaling receptor activity"/>
    <property type="evidence" value="ECO:0000318"/>
    <property type="project" value="GO_Central"/>
</dbReference>
<evidence type="ECO:0000313" key="12">
    <source>
        <dbReference type="VGNC" id="VGNC:70915"/>
    </source>
</evidence>
<dbReference type="VEuPathDB" id="HostDB:ENSMMUG00000013263"/>
<dbReference type="GO" id="GO:0005886">
    <property type="term" value="C:plasma membrane"/>
    <property type="evidence" value="ECO:0000318"/>
    <property type="project" value="GO_Central"/>
</dbReference>
<feature type="chain" id="PRO_5023890398" evidence="8">
    <location>
        <begin position="19"/>
        <end position="399"/>
    </location>
</feature>
<evidence type="ECO:0000256" key="4">
    <source>
        <dbReference type="ARBA" id="ARBA00023136"/>
    </source>
</evidence>
<protein>
    <submittedName>
        <fullName evidence="10">CD300 molecule like family member g</fullName>
    </submittedName>
</protein>
<dbReference type="PANTHER" id="PTHR11860">
    <property type="entry name" value="POLYMERIC-IMMUNOGLOBULIN RECEPTOR"/>
    <property type="match status" value="1"/>
</dbReference>
<evidence type="ECO:0000256" key="5">
    <source>
        <dbReference type="ARBA" id="ARBA00023157"/>
    </source>
</evidence>
<dbReference type="InterPro" id="IPR050671">
    <property type="entry name" value="CD300_family_receptors"/>
</dbReference>
<dbReference type="InterPro" id="IPR036179">
    <property type="entry name" value="Ig-like_dom_sf"/>
</dbReference>
<keyword evidence="7" id="KW-1133">Transmembrane helix</keyword>
<accession>A0A1D5QH07</accession>
<keyword evidence="3 8" id="KW-0732">Signal</keyword>
<feature type="region of interest" description="Disordered" evidence="6">
    <location>
        <begin position="148"/>
        <end position="239"/>
    </location>
</feature>
<evidence type="ECO:0000256" key="1">
    <source>
        <dbReference type="ARBA" id="ARBA00004370"/>
    </source>
</evidence>
<keyword evidence="4 7" id="KW-0472">Membrane</keyword>
<keyword evidence="2 7" id="KW-0812">Transmembrane</keyword>
<dbReference type="Proteomes" id="UP000006718">
    <property type="component" value="Chromosome 16"/>
</dbReference>
<name>A0A1D5QH07_MACMU</name>
<evidence type="ECO:0000256" key="6">
    <source>
        <dbReference type="SAM" id="MobiDB-lite"/>
    </source>
</evidence>
<gene>
    <name evidence="10 12" type="primary">CD300LG</name>
</gene>
<feature type="domain" description="Ig-like" evidence="9">
    <location>
        <begin position="14"/>
        <end position="121"/>
    </location>
</feature>
<sequence>MRLLVLIWGCLVLPGYEALEGPKEISRFEGDTVSLRCTYREELRDHRKYWCRKGGLLFPRCSGTIYAGKEGQETTEGRVSIHDNRQELSLIVTLWNLTLQDAGKYWCGVEKRGPDESLLISLFVFPGPCCPPSPSPTFQLLATTRLQPKAKTQQTQPPGLTSPGLYPAGTTAKQGKTGAEATPFPGTSRYGHKRTSQYAATSPHAATSPPAGSSRPPKQLDSTSAEDASPALSSGSSKPRVSIPMVRILAPVLVLLSLLSAAGLIAFSSHLLLWRKEARQDMETQRNEKVYLSHLPLGNGRDTEDAVINIAGSMGPLTIPEPSPGLHTEIQYLSQVWTEGPWEGRGCRATLPASTLTIGGSGRRPFPQHLLPKPHTPAFTHLPHHSHSPSPFHQGSQGF</sequence>
<dbReference type="VGNC" id="VGNC:70915">
    <property type="gene designation" value="CD300LG"/>
</dbReference>
<dbReference type="AlphaFoldDB" id="A0A1D5QH07"/>
<reference evidence="10" key="4">
    <citation type="submission" date="2025-09" db="UniProtKB">
        <authorList>
            <consortium name="Ensembl"/>
        </authorList>
    </citation>
    <scope>IDENTIFICATION</scope>
    <source>
        <strain evidence="10">17573</strain>
    </source>
</reference>
<feature type="transmembrane region" description="Helical" evidence="7">
    <location>
        <begin position="248"/>
        <end position="273"/>
    </location>
</feature>